<evidence type="ECO:0000313" key="3">
    <source>
        <dbReference type="Proteomes" id="UP000694240"/>
    </source>
</evidence>
<comment type="caution">
    <text evidence="2">The sequence shown here is derived from an EMBL/GenBank/DDBJ whole genome shotgun (WGS) entry which is preliminary data.</text>
</comment>
<feature type="signal peptide" evidence="1">
    <location>
        <begin position="1"/>
        <end position="18"/>
    </location>
</feature>
<reference evidence="2 3" key="1">
    <citation type="submission" date="2020-12" db="EMBL/GenBank/DDBJ databases">
        <title>Concerted genomic and epigenomic changes stabilize Arabidopsis allopolyploids.</title>
        <authorList>
            <person name="Chen Z."/>
        </authorList>
    </citation>
    <scope>NUCLEOTIDE SEQUENCE [LARGE SCALE GENOMIC DNA]</scope>
    <source>
        <strain evidence="2">Allo738</strain>
        <tissue evidence="2">Leaf</tissue>
    </source>
</reference>
<dbReference type="Proteomes" id="UP000694240">
    <property type="component" value="Chromosome 7"/>
</dbReference>
<evidence type="ECO:0000313" key="2">
    <source>
        <dbReference type="EMBL" id="KAG7585812.1"/>
    </source>
</evidence>
<name>A0A8T2BJZ6_9BRAS</name>
<accession>A0A8T2BJZ6</accession>
<dbReference type="EMBL" id="JAEFBK010000007">
    <property type="protein sequence ID" value="KAG7585812.1"/>
    <property type="molecule type" value="Genomic_DNA"/>
</dbReference>
<keyword evidence="3" id="KW-1185">Reference proteome</keyword>
<feature type="non-terminal residue" evidence="2">
    <location>
        <position position="61"/>
    </location>
</feature>
<feature type="chain" id="PRO_5035794500" evidence="1">
    <location>
        <begin position="19"/>
        <end position="61"/>
    </location>
</feature>
<organism evidence="2 3">
    <name type="scientific">Arabidopsis thaliana x Arabidopsis arenosa</name>
    <dbReference type="NCBI Taxonomy" id="1240361"/>
    <lineage>
        <taxon>Eukaryota</taxon>
        <taxon>Viridiplantae</taxon>
        <taxon>Streptophyta</taxon>
        <taxon>Embryophyta</taxon>
        <taxon>Tracheophyta</taxon>
        <taxon>Spermatophyta</taxon>
        <taxon>Magnoliopsida</taxon>
        <taxon>eudicotyledons</taxon>
        <taxon>Gunneridae</taxon>
        <taxon>Pentapetalae</taxon>
        <taxon>rosids</taxon>
        <taxon>malvids</taxon>
        <taxon>Brassicales</taxon>
        <taxon>Brassicaceae</taxon>
        <taxon>Camelineae</taxon>
        <taxon>Arabidopsis</taxon>
    </lineage>
</organism>
<proteinExistence type="predicted"/>
<gene>
    <name evidence="2" type="ORF">ISN45_Aa02g011580</name>
</gene>
<dbReference type="AlphaFoldDB" id="A0A8T2BJZ6"/>
<sequence>LLVVVVLCDLFITVEVSTNPSGDSIPSVGVLIERVIIWYKPEGKIIGLICTPLFFQFLCWG</sequence>
<evidence type="ECO:0000256" key="1">
    <source>
        <dbReference type="SAM" id="SignalP"/>
    </source>
</evidence>
<keyword evidence="1" id="KW-0732">Signal</keyword>
<protein>
    <submittedName>
        <fullName evidence="2">Uncharacterized protein</fullName>
    </submittedName>
</protein>